<dbReference type="Proteomes" id="UP001497472">
    <property type="component" value="Unassembled WGS sequence"/>
</dbReference>
<sequence>MIWKGNDENKIAFERLKANKMRILAIDSASAKRHGNLDLTASSYEDLGRLNEKKKTLMDFTDHEIITNNSSALHLFLIDVLIVSSDTCSSRVWPLRRVTCTFVRNISPDEGVRNEARVSSEPLFLTALTQLPATAPPRDKCVRFSCGPSYRKMGEQECDSPRTILPQYLASRFTP</sequence>
<evidence type="ECO:0000313" key="2">
    <source>
        <dbReference type="Proteomes" id="UP001497472"/>
    </source>
</evidence>
<reference evidence="1 2" key="1">
    <citation type="submission" date="2023-11" db="EMBL/GenBank/DDBJ databases">
        <authorList>
            <person name="Okamura Y."/>
        </authorList>
    </citation>
    <scope>NUCLEOTIDE SEQUENCE [LARGE SCALE GENOMIC DNA]</scope>
</reference>
<evidence type="ECO:0000313" key="1">
    <source>
        <dbReference type="EMBL" id="CAK1542822.1"/>
    </source>
</evidence>
<organism evidence="1 2">
    <name type="scientific">Leptosia nina</name>
    <dbReference type="NCBI Taxonomy" id="320188"/>
    <lineage>
        <taxon>Eukaryota</taxon>
        <taxon>Metazoa</taxon>
        <taxon>Ecdysozoa</taxon>
        <taxon>Arthropoda</taxon>
        <taxon>Hexapoda</taxon>
        <taxon>Insecta</taxon>
        <taxon>Pterygota</taxon>
        <taxon>Neoptera</taxon>
        <taxon>Endopterygota</taxon>
        <taxon>Lepidoptera</taxon>
        <taxon>Glossata</taxon>
        <taxon>Ditrysia</taxon>
        <taxon>Papilionoidea</taxon>
        <taxon>Pieridae</taxon>
        <taxon>Pierinae</taxon>
        <taxon>Leptosia</taxon>
    </lineage>
</organism>
<protein>
    <submittedName>
        <fullName evidence="1">Uncharacterized protein</fullName>
    </submittedName>
</protein>
<dbReference type="AlphaFoldDB" id="A0AAV1J198"/>
<gene>
    <name evidence="1" type="ORF">LNINA_LOCUS2675</name>
</gene>
<accession>A0AAV1J198</accession>
<proteinExistence type="predicted"/>
<comment type="caution">
    <text evidence="1">The sequence shown here is derived from an EMBL/GenBank/DDBJ whole genome shotgun (WGS) entry which is preliminary data.</text>
</comment>
<name>A0AAV1J198_9NEOP</name>
<keyword evidence="2" id="KW-1185">Reference proteome</keyword>
<dbReference type="EMBL" id="CAVLEF010000003">
    <property type="protein sequence ID" value="CAK1542822.1"/>
    <property type="molecule type" value="Genomic_DNA"/>
</dbReference>